<proteinExistence type="predicted"/>
<organism evidence="1 2">
    <name type="scientific">Rugamonas rubra</name>
    <dbReference type="NCBI Taxonomy" id="758825"/>
    <lineage>
        <taxon>Bacteria</taxon>
        <taxon>Pseudomonadati</taxon>
        <taxon>Pseudomonadota</taxon>
        <taxon>Betaproteobacteria</taxon>
        <taxon>Burkholderiales</taxon>
        <taxon>Oxalobacteraceae</taxon>
        <taxon>Telluria group</taxon>
        <taxon>Rugamonas</taxon>
    </lineage>
</organism>
<dbReference type="AlphaFoldDB" id="A0A1I4SFY0"/>
<protein>
    <submittedName>
        <fullName evidence="1">Uncharacterized protein</fullName>
    </submittedName>
</protein>
<dbReference type="Proteomes" id="UP000199470">
    <property type="component" value="Unassembled WGS sequence"/>
</dbReference>
<evidence type="ECO:0000313" key="2">
    <source>
        <dbReference type="Proteomes" id="UP000199470"/>
    </source>
</evidence>
<name>A0A1I4SFY0_9BURK</name>
<sequence length="58" mass="6138">MHLGSKLGEFGVHASKLDVHFGKLNADSGKLSINSGKFSHNECFEGRKPSVNAGILGI</sequence>
<evidence type="ECO:0000313" key="1">
    <source>
        <dbReference type="EMBL" id="SFM63221.1"/>
    </source>
</evidence>
<gene>
    <name evidence="1" type="ORF">SAMN02982985_04746</name>
</gene>
<accession>A0A1I4SFY0</accession>
<dbReference type="EMBL" id="FOTW01000026">
    <property type="protein sequence ID" value="SFM63221.1"/>
    <property type="molecule type" value="Genomic_DNA"/>
</dbReference>
<reference evidence="1 2" key="1">
    <citation type="submission" date="2016-10" db="EMBL/GenBank/DDBJ databases">
        <authorList>
            <person name="de Groot N.N."/>
        </authorList>
    </citation>
    <scope>NUCLEOTIDE SEQUENCE [LARGE SCALE GENOMIC DNA]</scope>
    <source>
        <strain evidence="1 2">ATCC 43154</strain>
    </source>
</reference>
<keyword evidence="2" id="KW-1185">Reference proteome</keyword>